<feature type="signal peptide" evidence="4">
    <location>
        <begin position="1"/>
        <end position="18"/>
    </location>
</feature>
<keyword evidence="4" id="KW-0732">Signal</keyword>
<dbReference type="GO" id="GO:0098046">
    <property type="term" value="C:type V protein secretion system complex"/>
    <property type="evidence" value="ECO:0007669"/>
    <property type="project" value="TreeGrafter"/>
</dbReference>
<dbReference type="Pfam" id="PF08479">
    <property type="entry name" value="POTRA_2"/>
    <property type="match status" value="1"/>
</dbReference>
<evidence type="ECO:0000313" key="7">
    <source>
        <dbReference type="EMBL" id="PRC22515.1"/>
    </source>
</evidence>
<feature type="domain" description="Polypeptide-transport-associated ShlB-type" evidence="6">
    <location>
        <begin position="71"/>
        <end position="145"/>
    </location>
</feature>
<keyword evidence="8" id="KW-1185">Reference proteome</keyword>
<accession>A0A2S9EZ77</accession>
<dbReference type="Gene3D" id="3.10.20.310">
    <property type="entry name" value="membrane protein fhac"/>
    <property type="match status" value="1"/>
</dbReference>
<gene>
    <name evidence="7" type="ORF">CQZ99_02885</name>
</gene>
<dbReference type="EMBL" id="PCQL01000002">
    <property type="protein sequence ID" value="PRC22515.1"/>
    <property type="molecule type" value="Genomic_DNA"/>
</dbReference>
<dbReference type="Proteomes" id="UP000238045">
    <property type="component" value="Unassembled WGS sequence"/>
</dbReference>
<dbReference type="GO" id="GO:0008320">
    <property type="term" value="F:protein transmembrane transporter activity"/>
    <property type="evidence" value="ECO:0007669"/>
    <property type="project" value="TreeGrafter"/>
</dbReference>
<dbReference type="PANTHER" id="PTHR34597">
    <property type="entry name" value="SLR1661 PROTEIN"/>
    <property type="match status" value="1"/>
</dbReference>
<organism evidence="7 8">
    <name type="scientific">Pseudomonas poae</name>
    <dbReference type="NCBI Taxonomy" id="200451"/>
    <lineage>
        <taxon>Bacteria</taxon>
        <taxon>Pseudomonadati</taxon>
        <taxon>Pseudomonadota</taxon>
        <taxon>Gammaproteobacteria</taxon>
        <taxon>Pseudomonadales</taxon>
        <taxon>Pseudomonadaceae</taxon>
        <taxon>Pseudomonas</taxon>
    </lineage>
</organism>
<dbReference type="InterPro" id="IPR051544">
    <property type="entry name" value="TPS_OM_transporter"/>
</dbReference>
<evidence type="ECO:0000256" key="3">
    <source>
        <dbReference type="ARBA" id="ARBA00023237"/>
    </source>
</evidence>
<dbReference type="InterPro" id="IPR013686">
    <property type="entry name" value="Polypept-transport_assoc_ShlB"/>
</dbReference>
<keyword evidence="1" id="KW-1134">Transmembrane beta strand</keyword>
<dbReference type="InterPro" id="IPR005565">
    <property type="entry name" value="Hemolysn_activator_HlyB_C"/>
</dbReference>
<protein>
    <recommendedName>
        <fullName evidence="9">ShlB/FhaC/HecB family hemolysin secretion/activation protein</fullName>
    </recommendedName>
</protein>
<keyword evidence="3" id="KW-0998">Cell outer membrane</keyword>
<feature type="domain" description="Haemolysin activator HlyB C-terminal" evidence="5">
    <location>
        <begin position="382"/>
        <end position="522"/>
    </location>
</feature>
<evidence type="ECO:0000256" key="2">
    <source>
        <dbReference type="ARBA" id="ARBA00022692"/>
    </source>
</evidence>
<reference evidence="7 8" key="1">
    <citation type="submission" date="2017-09" db="EMBL/GenBank/DDBJ databases">
        <title>Genomic, metabolic, and phenotypic characteristics of bacterial isolates from the natural microbiome of the model nematode Caenorhabditis elegans.</title>
        <authorList>
            <person name="Zimmermann J."/>
            <person name="Obeng N."/>
            <person name="Yang W."/>
            <person name="Obeng O."/>
            <person name="Kissoyan K."/>
            <person name="Pees B."/>
            <person name="Dirksen P."/>
            <person name="Hoppner M."/>
            <person name="Franke A."/>
            <person name="Rosenstiel P."/>
            <person name="Leippe M."/>
            <person name="Dierking K."/>
            <person name="Kaleta C."/>
            <person name="Schulenburg H."/>
        </authorList>
    </citation>
    <scope>NUCLEOTIDE SEQUENCE [LARGE SCALE GENOMIC DNA]</scope>
    <source>
        <strain evidence="7 8">MYb117</strain>
    </source>
</reference>
<dbReference type="PANTHER" id="PTHR34597:SF6">
    <property type="entry name" value="BLR6126 PROTEIN"/>
    <property type="match status" value="1"/>
</dbReference>
<evidence type="ECO:0000313" key="8">
    <source>
        <dbReference type="Proteomes" id="UP000238045"/>
    </source>
</evidence>
<dbReference type="Pfam" id="PF03865">
    <property type="entry name" value="ShlB"/>
    <property type="match status" value="1"/>
</dbReference>
<evidence type="ECO:0000256" key="4">
    <source>
        <dbReference type="SAM" id="SignalP"/>
    </source>
</evidence>
<dbReference type="GO" id="GO:0046819">
    <property type="term" value="P:protein secretion by the type V secretion system"/>
    <property type="evidence" value="ECO:0007669"/>
    <property type="project" value="TreeGrafter"/>
</dbReference>
<evidence type="ECO:0008006" key="9">
    <source>
        <dbReference type="Google" id="ProtNLM"/>
    </source>
</evidence>
<keyword evidence="2" id="KW-0812">Transmembrane</keyword>
<dbReference type="PROSITE" id="PS51257">
    <property type="entry name" value="PROKAR_LIPOPROTEIN"/>
    <property type="match status" value="1"/>
</dbReference>
<dbReference type="RefSeq" id="WP_105695270.1">
    <property type="nucleotide sequence ID" value="NZ_CP159260.1"/>
</dbReference>
<comment type="caution">
    <text evidence="7">The sequence shown here is derived from an EMBL/GenBank/DDBJ whole genome shotgun (WGS) entry which is preliminary data.</text>
</comment>
<feature type="chain" id="PRO_5015691899" description="ShlB/FhaC/HecB family hemolysin secretion/activation protein" evidence="4">
    <location>
        <begin position="19"/>
        <end position="560"/>
    </location>
</feature>
<sequence>MRALTPLLLLTLSTYACADTLPSFLNSNDTIRTLPVPNLPADAYRPVAPETQLPTPSPTAGQPLLMDTKVTIRKLQIDGGTVYPLKEMAQVFEPLIGHETNLAQLIEATRSITRRYQQDGYLLSYAFLPQQTFEGGLVHVVLVEGYIRDYQVQGDIGSVSAYVDKLAEKLKAERPLTRKTFERYTTLMGAIPGVTLQAQVPPPGTTDGGTHMQITASRKPFTTSMSLTESSRGSTQALLTATSNSWTSMGEQLSISGLFPPGNDKEHYYRAAYSQFINSEGTQVVLSGERYRADPRTSLQLGNGFELTPHQEIDRYSVGLTHPFIASPTESLSLGTRLYAVDQTTRYKLEGFPQRFDLETNLRALAVEGDWRKADTTQLRILSAGVYQGINGMGATTRSDFGGLKPDLDFFRVRLSGVQSNKFFEKWQGVLSGALYWSNDNLPDSERATFGGQNFARGYPDDQGSGDKGWGAAYEVNYSYNRAGEWVKILQPYVVFDRAKTWYNDLPVKGNDMSSAAVGLRFGDAKYYNIALEAAKPMSDVALDNFDRRPRYSLSFSYQL</sequence>
<keyword evidence="1" id="KW-0472">Membrane</keyword>
<dbReference type="AlphaFoldDB" id="A0A2S9EZ77"/>
<evidence type="ECO:0000259" key="6">
    <source>
        <dbReference type="Pfam" id="PF08479"/>
    </source>
</evidence>
<dbReference type="Gene3D" id="2.40.160.50">
    <property type="entry name" value="membrane protein fhac: a member of the omp85/tpsb transporter family"/>
    <property type="match status" value="1"/>
</dbReference>
<name>A0A2S9EZ77_9PSED</name>
<evidence type="ECO:0000256" key="1">
    <source>
        <dbReference type="ARBA" id="ARBA00022452"/>
    </source>
</evidence>
<proteinExistence type="predicted"/>
<evidence type="ECO:0000259" key="5">
    <source>
        <dbReference type="Pfam" id="PF03865"/>
    </source>
</evidence>